<feature type="transmembrane region" description="Helical" evidence="10">
    <location>
        <begin position="12"/>
        <end position="33"/>
    </location>
</feature>
<dbReference type="GO" id="GO:0005886">
    <property type="term" value="C:plasma membrane"/>
    <property type="evidence" value="ECO:0007669"/>
    <property type="project" value="UniProtKB-SubCell"/>
</dbReference>
<keyword evidence="3 10" id="KW-0813">Transport</keyword>
<evidence type="ECO:0000313" key="13">
    <source>
        <dbReference type="EMBL" id="PXZ00499.1"/>
    </source>
</evidence>
<organism evidence="13 14">
    <name type="scientific">Commensalibacter melissae</name>
    <dbReference type="NCBI Taxonomy" id="2070537"/>
    <lineage>
        <taxon>Bacteria</taxon>
        <taxon>Pseudomonadati</taxon>
        <taxon>Pseudomonadota</taxon>
        <taxon>Alphaproteobacteria</taxon>
        <taxon>Acetobacterales</taxon>
        <taxon>Acetobacteraceae</taxon>
    </lineage>
</organism>
<evidence type="ECO:0000256" key="9">
    <source>
        <dbReference type="ARBA" id="ARBA00023136"/>
    </source>
</evidence>
<dbReference type="GO" id="GO:0015031">
    <property type="term" value="P:protein transport"/>
    <property type="evidence" value="ECO:0007669"/>
    <property type="project" value="UniProtKB-UniRule"/>
</dbReference>
<dbReference type="NCBIfam" id="TIGR01352">
    <property type="entry name" value="tonB_Cterm"/>
    <property type="match status" value="1"/>
</dbReference>
<feature type="compositionally biased region" description="Polar residues" evidence="11">
    <location>
        <begin position="113"/>
        <end position="139"/>
    </location>
</feature>
<keyword evidence="7 10" id="KW-0653">Protein transport</keyword>
<dbReference type="Pfam" id="PF03544">
    <property type="entry name" value="TonB_C"/>
    <property type="match status" value="1"/>
</dbReference>
<evidence type="ECO:0000256" key="4">
    <source>
        <dbReference type="ARBA" id="ARBA00022475"/>
    </source>
</evidence>
<dbReference type="OrthoDB" id="7225042at2"/>
<protein>
    <recommendedName>
        <fullName evidence="10">Protein TonB</fullName>
    </recommendedName>
</protein>
<keyword evidence="10" id="KW-0735">Signal-anchor</keyword>
<evidence type="ECO:0000313" key="14">
    <source>
        <dbReference type="Proteomes" id="UP000247565"/>
    </source>
</evidence>
<dbReference type="GO" id="GO:0030288">
    <property type="term" value="C:outer membrane-bounded periplasmic space"/>
    <property type="evidence" value="ECO:0007669"/>
    <property type="project" value="InterPro"/>
</dbReference>
<comment type="function">
    <text evidence="10">Interacts with outer membrane receptor proteins that carry out high-affinity binding and energy dependent uptake into the periplasmic space of specific substrates. It could act to transduce energy from the cytoplasmic membrane to specific energy-requiring processes in the outer membrane, resulting in the release into the periplasm of ligands bound by these outer membrane proteins.</text>
</comment>
<feature type="region of interest" description="Disordered" evidence="11">
    <location>
        <begin position="59"/>
        <end position="154"/>
    </location>
</feature>
<dbReference type="SUPFAM" id="SSF74653">
    <property type="entry name" value="TolA/TonB C-terminal domain"/>
    <property type="match status" value="1"/>
</dbReference>
<keyword evidence="4 10" id="KW-1003">Cell membrane</keyword>
<dbReference type="Gene3D" id="3.30.1150.10">
    <property type="match status" value="1"/>
</dbReference>
<dbReference type="PANTHER" id="PTHR33446">
    <property type="entry name" value="PROTEIN TONB-RELATED"/>
    <property type="match status" value="1"/>
</dbReference>
<dbReference type="InterPro" id="IPR051045">
    <property type="entry name" value="TonB-dependent_transducer"/>
</dbReference>
<comment type="subcellular location">
    <subcellularLocation>
        <location evidence="1 10">Cell inner membrane</location>
        <topology evidence="1 10">Single-pass membrane protein</topology>
        <orientation evidence="1 10">Periplasmic side</orientation>
    </subcellularLocation>
</comment>
<dbReference type="RefSeq" id="WP_110438642.1">
    <property type="nucleotide sequence ID" value="NZ_CP046393.1"/>
</dbReference>
<keyword evidence="14" id="KW-1185">Reference proteome</keyword>
<keyword evidence="8 10" id="KW-1133">Transmembrane helix</keyword>
<evidence type="ECO:0000256" key="3">
    <source>
        <dbReference type="ARBA" id="ARBA00022448"/>
    </source>
</evidence>
<proteinExistence type="inferred from homology"/>
<comment type="caution">
    <text evidence="13">The sequence shown here is derived from an EMBL/GenBank/DDBJ whole genome shotgun (WGS) entry which is preliminary data.</text>
</comment>
<dbReference type="GO" id="GO:0055085">
    <property type="term" value="P:transmembrane transport"/>
    <property type="evidence" value="ECO:0007669"/>
    <property type="project" value="InterPro"/>
</dbReference>
<dbReference type="GO" id="GO:0015891">
    <property type="term" value="P:siderophore transport"/>
    <property type="evidence" value="ECO:0007669"/>
    <property type="project" value="InterPro"/>
</dbReference>
<dbReference type="EMBL" id="QGLT01000002">
    <property type="protein sequence ID" value="PXZ00499.1"/>
    <property type="molecule type" value="Genomic_DNA"/>
</dbReference>
<accession>A0A318MWX9</accession>
<gene>
    <name evidence="13" type="ORF">DK869_03560</name>
</gene>
<dbReference type="Proteomes" id="UP000247565">
    <property type="component" value="Unassembled WGS sequence"/>
</dbReference>
<keyword evidence="6 10" id="KW-0812">Transmembrane</keyword>
<evidence type="ECO:0000256" key="2">
    <source>
        <dbReference type="ARBA" id="ARBA00006555"/>
    </source>
</evidence>
<feature type="compositionally biased region" description="Pro residues" evidence="11">
    <location>
        <begin position="67"/>
        <end position="85"/>
    </location>
</feature>
<feature type="domain" description="TonB C-terminal" evidence="12">
    <location>
        <begin position="144"/>
        <end position="237"/>
    </location>
</feature>
<dbReference type="GO" id="GO:0031992">
    <property type="term" value="F:energy transducer activity"/>
    <property type="evidence" value="ECO:0007669"/>
    <property type="project" value="InterPro"/>
</dbReference>
<dbReference type="InterPro" id="IPR006260">
    <property type="entry name" value="TonB/TolA_C"/>
</dbReference>
<evidence type="ECO:0000256" key="7">
    <source>
        <dbReference type="ARBA" id="ARBA00022927"/>
    </source>
</evidence>
<dbReference type="InterPro" id="IPR003538">
    <property type="entry name" value="TonB"/>
</dbReference>
<evidence type="ECO:0000256" key="6">
    <source>
        <dbReference type="ARBA" id="ARBA00022692"/>
    </source>
</evidence>
<reference evidence="13 14" key="1">
    <citation type="submission" date="2018-05" db="EMBL/GenBank/DDBJ databases">
        <title>Reference genomes for bee gut microbiota database.</title>
        <authorList>
            <person name="Ellegaard K.M."/>
        </authorList>
    </citation>
    <scope>NUCLEOTIDE SEQUENCE [LARGE SCALE GENOMIC DNA]</scope>
    <source>
        <strain evidence="13 14">ESL0284</strain>
    </source>
</reference>
<dbReference type="AlphaFoldDB" id="A0A318MWX9"/>
<name>A0A318MWX9_9PROT</name>
<dbReference type="PRINTS" id="PR01374">
    <property type="entry name" value="TONBPROTEIN"/>
</dbReference>
<evidence type="ECO:0000256" key="10">
    <source>
        <dbReference type="RuleBase" id="RU362123"/>
    </source>
</evidence>
<dbReference type="PROSITE" id="PS52015">
    <property type="entry name" value="TONB_CTD"/>
    <property type="match status" value="1"/>
</dbReference>
<evidence type="ECO:0000256" key="5">
    <source>
        <dbReference type="ARBA" id="ARBA00022519"/>
    </source>
</evidence>
<sequence>MVNLNQRHPIESIGILILVILFHIFGILGLLFLMHSNKKEDMPAPLEIRVVDVSSAASSASAQVSQPPAPEMIVPPPPEIEPPPINTEAPVQPKPPKIVKKQIKKREPAAQPAKSSASDSQNQGNMNGTSGEGMSNTPNDGPPDRSAGSRALNGVKMNYPPDMEAAGKEGRVILSCDIEADGHTNNCNVIEAKGGNSFKEEALRYVASARYRPATRNGMPVKEKNHRLTISFKLGAG</sequence>
<keyword evidence="5 10" id="KW-0997">Cell inner membrane</keyword>
<dbReference type="InterPro" id="IPR037682">
    <property type="entry name" value="TonB_C"/>
</dbReference>
<keyword evidence="9 10" id="KW-0472">Membrane</keyword>
<evidence type="ECO:0000259" key="12">
    <source>
        <dbReference type="PROSITE" id="PS52015"/>
    </source>
</evidence>
<evidence type="ECO:0000256" key="1">
    <source>
        <dbReference type="ARBA" id="ARBA00004383"/>
    </source>
</evidence>
<evidence type="ECO:0000256" key="8">
    <source>
        <dbReference type="ARBA" id="ARBA00022989"/>
    </source>
</evidence>
<comment type="similarity">
    <text evidence="2 10">Belongs to the TonB family.</text>
</comment>
<evidence type="ECO:0000256" key="11">
    <source>
        <dbReference type="SAM" id="MobiDB-lite"/>
    </source>
</evidence>